<feature type="signal peptide" evidence="6">
    <location>
        <begin position="1"/>
        <end position="26"/>
    </location>
</feature>
<name>A0A0C3AHV2_SERVB</name>
<keyword evidence="6" id="KW-0732">Signal</keyword>
<organism evidence="8 9">
    <name type="scientific">Serendipita vermifera MAFF 305830</name>
    <dbReference type="NCBI Taxonomy" id="933852"/>
    <lineage>
        <taxon>Eukaryota</taxon>
        <taxon>Fungi</taxon>
        <taxon>Dikarya</taxon>
        <taxon>Basidiomycota</taxon>
        <taxon>Agaricomycotina</taxon>
        <taxon>Agaricomycetes</taxon>
        <taxon>Sebacinales</taxon>
        <taxon>Serendipitaceae</taxon>
        <taxon>Serendipita</taxon>
    </lineage>
</organism>
<evidence type="ECO:0000313" key="9">
    <source>
        <dbReference type="Proteomes" id="UP000054097"/>
    </source>
</evidence>
<dbReference type="SUPFAM" id="SSF53474">
    <property type="entry name" value="alpha/beta-Hydrolases"/>
    <property type="match status" value="1"/>
</dbReference>
<evidence type="ECO:0000313" key="8">
    <source>
        <dbReference type="EMBL" id="KIM24220.1"/>
    </source>
</evidence>
<reference evidence="8 9" key="1">
    <citation type="submission" date="2014-04" db="EMBL/GenBank/DDBJ databases">
        <authorList>
            <consortium name="DOE Joint Genome Institute"/>
            <person name="Kuo A."/>
            <person name="Zuccaro A."/>
            <person name="Kohler A."/>
            <person name="Nagy L.G."/>
            <person name="Floudas D."/>
            <person name="Copeland A."/>
            <person name="Barry K.W."/>
            <person name="Cichocki N."/>
            <person name="Veneault-Fourrey C."/>
            <person name="LaButti K."/>
            <person name="Lindquist E.A."/>
            <person name="Lipzen A."/>
            <person name="Lundell T."/>
            <person name="Morin E."/>
            <person name="Murat C."/>
            <person name="Sun H."/>
            <person name="Tunlid A."/>
            <person name="Henrissat B."/>
            <person name="Grigoriev I.V."/>
            <person name="Hibbett D.S."/>
            <person name="Martin F."/>
            <person name="Nordberg H.P."/>
            <person name="Cantor M.N."/>
            <person name="Hua S.X."/>
        </authorList>
    </citation>
    <scope>NUCLEOTIDE SEQUENCE [LARGE SCALE GENOMIC DNA]</scope>
    <source>
        <strain evidence="8 9">MAFF 305830</strain>
    </source>
</reference>
<evidence type="ECO:0000256" key="2">
    <source>
        <dbReference type="ARBA" id="ARBA00043996"/>
    </source>
</evidence>
<dbReference type="CDD" id="cd00519">
    <property type="entry name" value="Lipase_3"/>
    <property type="match status" value="1"/>
</dbReference>
<dbReference type="EMBL" id="KN824326">
    <property type="protein sequence ID" value="KIM24220.1"/>
    <property type="molecule type" value="Genomic_DNA"/>
</dbReference>
<dbReference type="Proteomes" id="UP000054097">
    <property type="component" value="Unassembled WGS sequence"/>
</dbReference>
<dbReference type="InterPro" id="IPR051218">
    <property type="entry name" value="Sec_MonoDiacylglyc_Lipase"/>
</dbReference>
<protein>
    <recommendedName>
        <fullName evidence="7">Fungal lipase-type domain-containing protein</fullName>
    </recommendedName>
</protein>
<gene>
    <name evidence="8" type="ORF">M408DRAFT_331868</name>
</gene>
<keyword evidence="9" id="KW-1185">Reference proteome</keyword>
<comment type="catalytic activity">
    <reaction evidence="3">
        <text>a diacylglycerol + H2O = a monoacylglycerol + a fatty acid + H(+)</text>
        <dbReference type="Rhea" id="RHEA:32731"/>
        <dbReference type="ChEBI" id="CHEBI:15377"/>
        <dbReference type="ChEBI" id="CHEBI:15378"/>
        <dbReference type="ChEBI" id="CHEBI:17408"/>
        <dbReference type="ChEBI" id="CHEBI:18035"/>
        <dbReference type="ChEBI" id="CHEBI:28868"/>
    </reaction>
</comment>
<dbReference type="Pfam" id="PF01764">
    <property type="entry name" value="Lipase_3"/>
    <property type="match status" value="1"/>
</dbReference>
<evidence type="ECO:0000256" key="3">
    <source>
        <dbReference type="ARBA" id="ARBA00047591"/>
    </source>
</evidence>
<evidence type="ECO:0000256" key="5">
    <source>
        <dbReference type="SAM" id="MobiDB-lite"/>
    </source>
</evidence>
<dbReference type="PANTHER" id="PTHR45856:SF25">
    <property type="entry name" value="FUNGAL LIPASE-LIKE DOMAIN-CONTAINING PROTEIN"/>
    <property type="match status" value="1"/>
</dbReference>
<sequence>MRATLFPATWVTLLACAAPFFTLTNAAPLLRMNPRQQSPSALPAFNDTSPSTPSNTTITTEPSITTNMLPPIPVNDAATYVNSPDLMSQLRRSAEFTNAAYCTAATVENWACGPTCEVLGNITVLFTGGNNQLIPNYYIAHDPSTESIVVAQQGTDPTEILSILVDAQFLQSPLNTTLFPTAPNNAMVHSGFQDAFLRSIDDVQREVERAVTDFGVHNVLVTGHSLGAAIGVMNGVYLTQLFEGRDVNVTTQVFGLPRAGNSVWADFVDGTIGSNFVHMHLNHDPVPTVPPRGLFDYTHPSGEIFDSFSFDSIVNATAARDGSTAVFCPGRENENCSAGNKAFTDNILDHLGPYFTVNIGSLSCPH</sequence>
<evidence type="ECO:0000256" key="1">
    <source>
        <dbReference type="ARBA" id="ARBA00023157"/>
    </source>
</evidence>
<dbReference type="AlphaFoldDB" id="A0A0C3AHV2"/>
<comment type="similarity">
    <text evidence="2">Belongs to the AB hydrolase superfamily. Lipase family. Class 3 subfamily.</text>
</comment>
<accession>A0A0C3AHV2</accession>
<proteinExistence type="inferred from homology"/>
<dbReference type="GO" id="GO:0006629">
    <property type="term" value="P:lipid metabolic process"/>
    <property type="evidence" value="ECO:0007669"/>
    <property type="project" value="InterPro"/>
</dbReference>
<evidence type="ECO:0000256" key="6">
    <source>
        <dbReference type="SAM" id="SignalP"/>
    </source>
</evidence>
<feature type="domain" description="Fungal lipase-type" evidence="7">
    <location>
        <begin position="149"/>
        <end position="292"/>
    </location>
</feature>
<feature type="compositionally biased region" description="Low complexity" evidence="5">
    <location>
        <begin position="48"/>
        <end position="61"/>
    </location>
</feature>
<evidence type="ECO:0000256" key="4">
    <source>
        <dbReference type="ARBA" id="ARBA00048461"/>
    </source>
</evidence>
<dbReference type="InterPro" id="IPR002921">
    <property type="entry name" value="Fungal_lipase-type"/>
</dbReference>
<dbReference type="STRING" id="933852.A0A0C3AHV2"/>
<dbReference type="Gene3D" id="3.40.50.1820">
    <property type="entry name" value="alpha/beta hydrolase"/>
    <property type="match status" value="1"/>
</dbReference>
<comment type="catalytic activity">
    <reaction evidence="4">
        <text>a monoacylglycerol + H2O = glycerol + a fatty acid + H(+)</text>
        <dbReference type="Rhea" id="RHEA:15245"/>
        <dbReference type="ChEBI" id="CHEBI:15377"/>
        <dbReference type="ChEBI" id="CHEBI:15378"/>
        <dbReference type="ChEBI" id="CHEBI:17408"/>
        <dbReference type="ChEBI" id="CHEBI:17754"/>
        <dbReference type="ChEBI" id="CHEBI:28868"/>
    </reaction>
</comment>
<keyword evidence="1" id="KW-1015">Disulfide bond</keyword>
<dbReference type="InterPro" id="IPR029058">
    <property type="entry name" value="AB_hydrolase_fold"/>
</dbReference>
<dbReference type="PANTHER" id="PTHR45856">
    <property type="entry name" value="ALPHA/BETA-HYDROLASES SUPERFAMILY PROTEIN"/>
    <property type="match status" value="1"/>
</dbReference>
<feature type="region of interest" description="Disordered" evidence="5">
    <location>
        <begin position="37"/>
        <end position="61"/>
    </location>
</feature>
<evidence type="ECO:0000259" key="7">
    <source>
        <dbReference type="Pfam" id="PF01764"/>
    </source>
</evidence>
<dbReference type="PROSITE" id="PS51257">
    <property type="entry name" value="PROKAR_LIPOPROTEIN"/>
    <property type="match status" value="1"/>
</dbReference>
<dbReference type="HOGENOM" id="CLU_032957_9_0_1"/>
<dbReference type="OrthoDB" id="426718at2759"/>
<feature type="chain" id="PRO_5002172297" description="Fungal lipase-type domain-containing protein" evidence="6">
    <location>
        <begin position="27"/>
        <end position="366"/>
    </location>
</feature>
<reference evidence="9" key="2">
    <citation type="submission" date="2015-01" db="EMBL/GenBank/DDBJ databases">
        <title>Evolutionary Origins and Diversification of the Mycorrhizal Mutualists.</title>
        <authorList>
            <consortium name="DOE Joint Genome Institute"/>
            <consortium name="Mycorrhizal Genomics Consortium"/>
            <person name="Kohler A."/>
            <person name="Kuo A."/>
            <person name="Nagy L.G."/>
            <person name="Floudas D."/>
            <person name="Copeland A."/>
            <person name="Barry K.W."/>
            <person name="Cichocki N."/>
            <person name="Veneault-Fourrey C."/>
            <person name="LaButti K."/>
            <person name="Lindquist E.A."/>
            <person name="Lipzen A."/>
            <person name="Lundell T."/>
            <person name="Morin E."/>
            <person name="Murat C."/>
            <person name="Riley R."/>
            <person name="Ohm R."/>
            <person name="Sun H."/>
            <person name="Tunlid A."/>
            <person name="Henrissat B."/>
            <person name="Grigoriev I.V."/>
            <person name="Hibbett D.S."/>
            <person name="Martin F."/>
        </authorList>
    </citation>
    <scope>NUCLEOTIDE SEQUENCE [LARGE SCALE GENOMIC DNA]</scope>
    <source>
        <strain evidence="9">MAFF 305830</strain>
    </source>
</reference>